<dbReference type="NCBIfam" id="TIGR04088">
    <property type="entry name" value="cognate_SipW"/>
    <property type="match status" value="1"/>
</dbReference>
<dbReference type="InterPro" id="IPR022121">
    <property type="entry name" value="Peptidase_M73_camelysin"/>
</dbReference>
<evidence type="ECO:0000313" key="2">
    <source>
        <dbReference type="EMBL" id="KKQ45437.1"/>
    </source>
</evidence>
<feature type="signal peptide" evidence="1">
    <location>
        <begin position="1"/>
        <end position="24"/>
    </location>
</feature>
<comment type="caution">
    <text evidence="2">The sequence shown here is derived from an EMBL/GenBank/DDBJ whole genome shotgun (WGS) entry which is preliminary data.</text>
</comment>
<gene>
    <name evidence="2" type="ORF">US62_C0015G0018</name>
</gene>
<dbReference type="InterPro" id="IPR023833">
    <property type="entry name" value="Signal_pept_SipW-depend-type"/>
</dbReference>
<feature type="chain" id="PRO_5002532597" description="von Willebrand factor type A" evidence="1">
    <location>
        <begin position="25"/>
        <end position="280"/>
    </location>
</feature>
<accession>A0A0G0HT35</accession>
<organism evidence="2 3">
    <name type="scientific">Candidatus Woesebacteria bacterium GW2011_GWA1_37_8</name>
    <dbReference type="NCBI Taxonomy" id="1618546"/>
    <lineage>
        <taxon>Bacteria</taxon>
        <taxon>Candidatus Woeseibacteriota</taxon>
    </lineage>
</organism>
<keyword evidence="1" id="KW-0732">Signal</keyword>
<dbReference type="EMBL" id="LBTR01000015">
    <property type="protein sequence ID" value="KKQ45437.1"/>
    <property type="molecule type" value="Genomic_DNA"/>
</dbReference>
<dbReference type="Pfam" id="PF12389">
    <property type="entry name" value="Peptidase_M73"/>
    <property type="match status" value="1"/>
</dbReference>
<dbReference type="Proteomes" id="UP000034603">
    <property type="component" value="Unassembled WGS sequence"/>
</dbReference>
<sequence length="280" mass="29867">MKRILLSISTIALVAAFVALGTNAFFNDTETSTGNKLEAGSIDLKVDNHSYIDQGHGLVENADTTWRASDLNNETLFFNFTDLKPGDLGEDTISLHVDSNPSWLCADISLTADDDVSCTEPEKADDPTCTDPGAPGNTTLFDGELAHALNFIFWKDDGDNVLEDNEVNGILTQGPASGVLNGAHWALFDSSTGGPTDPTQVYFIGKAWCFGALTLNAVTQDNLPGQPTNGPDVRGAGVKCDGTLVNNAAQTDLVTGDVIFRAVQARHNDPFYCDGRQLPV</sequence>
<proteinExistence type="predicted"/>
<dbReference type="AlphaFoldDB" id="A0A0G0HT35"/>
<protein>
    <recommendedName>
        <fullName evidence="4">von Willebrand factor type A</fullName>
    </recommendedName>
</protein>
<evidence type="ECO:0000256" key="1">
    <source>
        <dbReference type="SAM" id="SignalP"/>
    </source>
</evidence>
<evidence type="ECO:0000313" key="3">
    <source>
        <dbReference type="Proteomes" id="UP000034603"/>
    </source>
</evidence>
<evidence type="ECO:0008006" key="4">
    <source>
        <dbReference type="Google" id="ProtNLM"/>
    </source>
</evidence>
<reference evidence="2 3" key="1">
    <citation type="journal article" date="2015" name="Nature">
        <title>rRNA introns, odd ribosomes, and small enigmatic genomes across a large radiation of phyla.</title>
        <authorList>
            <person name="Brown C.T."/>
            <person name="Hug L.A."/>
            <person name="Thomas B.C."/>
            <person name="Sharon I."/>
            <person name="Castelle C.J."/>
            <person name="Singh A."/>
            <person name="Wilkins M.J."/>
            <person name="Williams K.H."/>
            <person name="Banfield J.F."/>
        </authorList>
    </citation>
    <scope>NUCLEOTIDE SEQUENCE [LARGE SCALE GENOMIC DNA]</scope>
</reference>
<name>A0A0G0HT35_9BACT</name>